<comment type="caution">
    <text evidence="1">The sequence shown here is derived from an EMBL/GenBank/DDBJ whole genome shotgun (WGS) entry which is preliminary data.</text>
</comment>
<evidence type="ECO:0000313" key="1">
    <source>
        <dbReference type="EMBL" id="KKW15177.1"/>
    </source>
</evidence>
<keyword evidence="1" id="KW-0675">Receptor</keyword>
<dbReference type="AlphaFoldDB" id="A0A0G1YJM5"/>
<proteinExistence type="predicted"/>
<gene>
    <name evidence="1" type="ORF">UY55_C0002G0235</name>
</gene>
<dbReference type="Proteomes" id="UP000034224">
    <property type="component" value="Unassembled WGS sequence"/>
</dbReference>
<dbReference type="EMBL" id="LCQK01000002">
    <property type="protein sequence ID" value="KKW15177.1"/>
    <property type="molecule type" value="Genomic_DNA"/>
</dbReference>
<dbReference type="STRING" id="1618665.UY55_C0002G0235"/>
<protein>
    <submittedName>
        <fullName evidence="1">Epidermal growth factor receptor</fullName>
    </submittedName>
</protein>
<sequence length="595" mass="69777">MTSETKTCQNCKNQFTVEPEDFDFYKKISVPPPTWCPECRLERRLLWRNERTLYKRKCDLCGKDMLSIYSDDKDQVVYCPPCWWSDKWDSLAYGRDYDFSRSFFEQFRELHRRVPLPALNTLHLTLTNSEYVNQAGHLKNCYLIFNSDYNEGCCYGTEVEGSKDCFDNLMIDQCELAYGCVNCRKCSRVFFSVDCESCQNVYFSRDLIGCDNCFGCVGLRNKKYHIFNQPFSKEDYEAELVKFDIGSFKNIGDISGRAEALVMEIPKKYIHGRQNTNVSGDYINHCRDVFHSYVAIESQNCKHCLWLIAKPVKDCWDYTEYGDAAERVYETLLAGKEVGDIKMSVLSFNATYNTEYSNLSYASNNLFSCASLRNKQFCILNKQYSEAEYKNLREKIIEQMNELPYKDKQGREYRYGEFFPPELSPFAYNETTAVEIFPLTKERTLAKGYKWQESKERDYKVSLTHSNLPNHIKDVDESILKETIGCAHEGKCNEQCTKAFKIIEPELQFYRKMNLPLPRLCPNCRHYERLKQRNPLKLWHRQCTCAGQKSENSVYQNTAQHFHGDNHCPNEFETSYAPERPEIVYCEQCYQAEVV</sequence>
<name>A0A0G1YJM5_9BACT</name>
<evidence type="ECO:0000313" key="2">
    <source>
        <dbReference type="Proteomes" id="UP000034224"/>
    </source>
</evidence>
<organism evidence="1 2">
    <name type="scientific">Candidatus Jorgensenbacteria bacterium GW2011_GWB1_50_10</name>
    <dbReference type="NCBI Taxonomy" id="1618665"/>
    <lineage>
        <taxon>Bacteria</taxon>
        <taxon>Candidatus Joergenseniibacteriota</taxon>
    </lineage>
</organism>
<accession>A0A0G1YJM5</accession>
<reference evidence="1 2" key="1">
    <citation type="journal article" date="2015" name="Nature">
        <title>rRNA introns, odd ribosomes, and small enigmatic genomes across a large radiation of phyla.</title>
        <authorList>
            <person name="Brown C.T."/>
            <person name="Hug L.A."/>
            <person name="Thomas B.C."/>
            <person name="Sharon I."/>
            <person name="Castelle C.J."/>
            <person name="Singh A."/>
            <person name="Wilkins M.J."/>
            <person name="Williams K.H."/>
            <person name="Banfield J.F."/>
        </authorList>
    </citation>
    <scope>NUCLEOTIDE SEQUENCE [LARGE SCALE GENOMIC DNA]</scope>
</reference>